<dbReference type="EMBL" id="HBUE01103691">
    <property type="protein sequence ID" value="CAG6486333.1"/>
    <property type="molecule type" value="Transcribed_RNA"/>
</dbReference>
<evidence type="ECO:0000256" key="1">
    <source>
        <dbReference type="SAM" id="SignalP"/>
    </source>
</evidence>
<dbReference type="Gene3D" id="3.10.100.10">
    <property type="entry name" value="Mannose-Binding Protein A, subunit A"/>
    <property type="match status" value="1"/>
</dbReference>
<feature type="signal peptide" evidence="1">
    <location>
        <begin position="1"/>
        <end position="19"/>
    </location>
</feature>
<name>A0A8D8C4V6_CULPI</name>
<dbReference type="InterPro" id="IPR016187">
    <property type="entry name" value="CTDL_fold"/>
</dbReference>
<keyword evidence="1" id="KW-0732">Signal</keyword>
<reference evidence="3" key="1">
    <citation type="submission" date="2021-05" db="EMBL/GenBank/DDBJ databases">
        <authorList>
            <person name="Alioto T."/>
            <person name="Alioto T."/>
            <person name="Gomez Garrido J."/>
        </authorList>
    </citation>
    <scope>NUCLEOTIDE SEQUENCE</scope>
</reference>
<evidence type="ECO:0000259" key="2">
    <source>
        <dbReference type="PROSITE" id="PS50041"/>
    </source>
</evidence>
<accession>A0A8D8C4V6</accession>
<feature type="chain" id="PRO_5034134294" evidence="1">
    <location>
        <begin position="20"/>
        <end position="165"/>
    </location>
</feature>
<dbReference type="SUPFAM" id="SSF56436">
    <property type="entry name" value="C-type lectin-like"/>
    <property type="match status" value="1"/>
</dbReference>
<sequence>MKFKIQLIIFASLFLAINCQKEAIVGRYHFFQGYKVSFPNLKKHQITILQQVNWIGAVEACNRKNLTIVSIESEEKQKDLEHAGDQAPEGPHWIGGSNLSSRKEFVWLPSGEPFSFTNWHPGQPDNRGNCVIYWNFPSSIPVGHWFAYDCNKSYDAFICEEKPVL</sequence>
<dbReference type="InterPro" id="IPR016186">
    <property type="entry name" value="C-type_lectin-like/link_sf"/>
</dbReference>
<proteinExistence type="predicted"/>
<dbReference type="PROSITE" id="PS50041">
    <property type="entry name" value="C_TYPE_LECTIN_2"/>
    <property type="match status" value="1"/>
</dbReference>
<dbReference type="Pfam" id="PF00059">
    <property type="entry name" value="Lectin_C"/>
    <property type="match status" value="1"/>
</dbReference>
<dbReference type="SMART" id="SM00034">
    <property type="entry name" value="CLECT"/>
    <property type="match status" value="1"/>
</dbReference>
<evidence type="ECO:0000313" key="3">
    <source>
        <dbReference type="EMBL" id="CAG6486333.1"/>
    </source>
</evidence>
<organism evidence="3">
    <name type="scientific">Culex pipiens</name>
    <name type="common">House mosquito</name>
    <dbReference type="NCBI Taxonomy" id="7175"/>
    <lineage>
        <taxon>Eukaryota</taxon>
        <taxon>Metazoa</taxon>
        <taxon>Ecdysozoa</taxon>
        <taxon>Arthropoda</taxon>
        <taxon>Hexapoda</taxon>
        <taxon>Insecta</taxon>
        <taxon>Pterygota</taxon>
        <taxon>Neoptera</taxon>
        <taxon>Endopterygota</taxon>
        <taxon>Diptera</taxon>
        <taxon>Nematocera</taxon>
        <taxon>Culicoidea</taxon>
        <taxon>Culicidae</taxon>
        <taxon>Culicinae</taxon>
        <taxon>Culicini</taxon>
        <taxon>Culex</taxon>
        <taxon>Culex</taxon>
    </lineage>
</organism>
<dbReference type="PANTHER" id="PTHR22803">
    <property type="entry name" value="MANNOSE, PHOSPHOLIPASE, LECTIN RECEPTOR RELATED"/>
    <property type="match status" value="1"/>
</dbReference>
<feature type="domain" description="C-type lectin" evidence="2">
    <location>
        <begin position="53"/>
        <end position="152"/>
    </location>
</feature>
<dbReference type="AlphaFoldDB" id="A0A8D8C4V6"/>
<dbReference type="InterPro" id="IPR050111">
    <property type="entry name" value="C-type_lectin/snaclec_domain"/>
</dbReference>
<dbReference type="InterPro" id="IPR001304">
    <property type="entry name" value="C-type_lectin-like"/>
</dbReference>
<protein>
    <submittedName>
        <fullName evidence="3">Low affinity immunoglobulin epsilon Fc receptor</fullName>
    </submittedName>
</protein>
<dbReference type="CDD" id="cd00037">
    <property type="entry name" value="CLECT"/>
    <property type="match status" value="1"/>
</dbReference>
<keyword evidence="3" id="KW-0675">Receptor</keyword>